<dbReference type="EMBL" id="PVLF01000017">
    <property type="protein sequence ID" value="PRH81845.1"/>
    <property type="molecule type" value="Genomic_DNA"/>
</dbReference>
<dbReference type="OrthoDB" id="264572at2"/>
<protein>
    <recommendedName>
        <fullName evidence="3">Alpha/beta hydrolase</fullName>
    </recommendedName>
</protein>
<reference evidence="1 2" key="1">
    <citation type="submission" date="2018-03" db="EMBL/GenBank/DDBJ databases">
        <title>Arenimonas caeni sp. nov., isolated from activated sludge.</title>
        <authorList>
            <person name="Liu H."/>
        </authorList>
    </citation>
    <scope>NUCLEOTIDE SEQUENCE [LARGE SCALE GENOMIC DNA]</scope>
    <source>
        <strain evidence="2">z29</strain>
    </source>
</reference>
<dbReference type="AlphaFoldDB" id="A0A2P6M7B3"/>
<dbReference type="SUPFAM" id="SSF53474">
    <property type="entry name" value="alpha/beta-Hydrolases"/>
    <property type="match status" value="1"/>
</dbReference>
<gene>
    <name evidence="1" type="ORF">C6N40_10670</name>
</gene>
<comment type="caution">
    <text evidence="1">The sequence shown here is derived from an EMBL/GenBank/DDBJ whole genome shotgun (WGS) entry which is preliminary data.</text>
</comment>
<sequence length="172" mass="18655">MSGHVIISHGLDSSPGATKAEALARVAGELGWSHERPDYRDLDATSLLGDVPGRIARLAALARAATARPLVLAGSSMGAYVSAHVSREVPVAGLFLMAPPVALDVEPRYLRAAMVPTRIVHGWEDELIPAQDVVRWAQRRQDHLVLVPDSHRLAAHVEFCADEFGRFLRMLA</sequence>
<organism evidence="1 2">
    <name type="scientific">Arenimonas caeni</name>
    <dbReference type="NCBI Taxonomy" id="2058085"/>
    <lineage>
        <taxon>Bacteria</taxon>
        <taxon>Pseudomonadati</taxon>
        <taxon>Pseudomonadota</taxon>
        <taxon>Gammaproteobacteria</taxon>
        <taxon>Lysobacterales</taxon>
        <taxon>Lysobacteraceae</taxon>
        <taxon>Arenimonas</taxon>
    </lineage>
</organism>
<dbReference type="Pfam" id="PF05728">
    <property type="entry name" value="UPF0227"/>
    <property type="match status" value="1"/>
</dbReference>
<evidence type="ECO:0000313" key="1">
    <source>
        <dbReference type="EMBL" id="PRH81845.1"/>
    </source>
</evidence>
<keyword evidence="2" id="KW-1185">Reference proteome</keyword>
<dbReference type="Gene3D" id="3.40.50.1820">
    <property type="entry name" value="alpha/beta hydrolase"/>
    <property type="match status" value="1"/>
</dbReference>
<evidence type="ECO:0000313" key="2">
    <source>
        <dbReference type="Proteomes" id="UP000241736"/>
    </source>
</evidence>
<evidence type="ECO:0008006" key="3">
    <source>
        <dbReference type="Google" id="ProtNLM"/>
    </source>
</evidence>
<dbReference type="Proteomes" id="UP000241736">
    <property type="component" value="Unassembled WGS sequence"/>
</dbReference>
<dbReference type="RefSeq" id="WP_106991011.1">
    <property type="nucleotide sequence ID" value="NZ_JAVEVW010000187.1"/>
</dbReference>
<dbReference type="InterPro" id="IPR029058">
    <property type="entry name" value="AB_hydrolase_fold"/>
</dbReference>
<name>A0A2P6M7B3_9GAMM</name>
<accession>A0A2P6M7B3</accession>
<proteinExistence type="predicted"/>
<dbReference type="InterPro" id="IPR008886">
    <property type="entry name" value="UPF0227/Esterase_YqiA"/>
</dbReference>